<dbReference type="EMBL" id="JARJLR010000233">
    <property type="protein sequence ID" value="MDF3842672.1"/>
    <property type="molecule type" value="Genomic_DNA"/>
</dbReference>
<accession>A0AAW6P679</accession>
<name>A0AAW6P679_9PSED</name>
<dbReference type="AlphaFoldDB" id="A0AAW6P679"/>
<evidence type="ECO:0000313" key="2">
    <source>
        <dbReference type="Proteomes" id="UP001220662"/>
    </source>
</evidence>
<sequence length="191" mass="21137">MARRSRIKGDFKLRGILRRIAALEQSDLPEGMAQAADLVLATQQKLIPRDTGAAAAALEVKISKSGLDARIGLIGKRKNEQFFYMRFVENGTKGYSGVLYHRVDADAVGGLHTTNRDRSGMRGKRNALRARDTKNKSDGVHFFGYYPDIPARPAHPWLRPSIQLNRDDIRIIIRGAIDSTLKAAARGARNG</sequence>
<organism evidence="1 2">
    <name type="scientific">Pseudomonas citronellolis</name>
    <dbReference type="NCBI Taxonomy" id="53408"/>
    <lineage>
        <taxon>Bacteria</taxon>
        <taxon>Pseudomonadati</taxon>
        <taxon>Pseudomonadota</taxon>
        <taxon>Gammaproteobacteria</taxon>
        <taxon>Pseudomonadales</taxon>
        <taxon>Pseudomonadaceae</taxon>
        <taxon>Pseudomonas</taxon>
    </lineage>
</organism>
<evidence type="ECO:0000313" key="1">
    <source>
        <dbReference type="EMBL" id="MDF3842672.1"/>
    </source>
</evidence>
<protein>
    <submittedName>
        <fullName evidence="1">HK97 gp10 family phage protein</fullName>
    </submittedName>
</protein>
<comment type="caution">
    <text evidence="1">The sequence shown here is derived from an EMBL/GenBank/DDBJ whole genome shotgun (WGS) entry which is preliminary data.</text>
</comment>
<gene>
    <name evidence="1" type="ORF">P3W55_13230</name>
</gene>
<reference evidence="1" key="1">
    <citation type="submission" date="2023-03" db="EMBL/GenBank/DDBJ databases">
        <title>Draft assemblies of triclosan tolerant bacteria isolated from returned activated sludge.</title>
        <authorList>
            <person name="Van Hamelsveld S."/>
        </authorList>
    </citation>
    <scope>NUCLEOTIDE SEQUENCE</scope>
    <source>
        <strain evidence="1">GW210015_S63</strain>
    </source>
</reference>
<proteinExistence type="predicted"/>
<dbReference type="RefSeq" id="WP_276214645.1">
    <property type="nucleotide sequence ID" value="NZ_JARJLR010000233.1"/>
</dbReference>
<dbReference type="Proteomes" id="UP001220662">
    <property type="component" value="Unassembled WGS sequence"/>
</dbReference>